<reference evidence="1" key="1">
    <citation type="journal article" date="2014" name="Int. J. Syst. Evol. Microbiol.">
        <title>Complete genome sequence of Corynebacterium casei LMG S-19264T (=DSM 44701T), isolated from a smear-ripened cheese.</title>
        <authorList>
            <consortium name="US DOE Joint Genome Institute (JGI-PGF)"/>
            <person name="Walter F."/>
            <person name="Albersmeier A."/>
            <person name="Kalinowski J."/>
            <person name="Ruckert C."/>
        </authorList>
    </citation>
    <scope>NUCLEOTIDE SEQUENCE</scope>
    <source>
        <strain evidence="1">KCTC 32422</strain>
    </source>
</reference>
<evidence type="ECO:0000313" key="2">
    <source>
        <dbReference type="Proteomes" id="UP000634139"/>
    </source>
</evidence>
<sequence length="43" mass="5079">MRYIIYSLVMVLLASLWLNHTADGRDFKQRLWEPAPGAPRVHR</sequence>
<dbReference type="EMBL" id="BMZD01000011">
    <property type="protein sequence ID" value="GHA07103.1"/>
    <property type="molecule type" value="Genomic_DNA"/>
</dbReference>
<proteinExistence type="predicted"/>
<name>A0A918RNR8_9SPHN</name>
<keyword evidence="2" id="KW-1185">Reference proteome</keyword>
<reference evidence="1" key="2">
    <citation type="submission" date="2020-09" db="EMBL/GenBank/DDBJ databases">
        <authorList>
            <person name="Sun Q."/>
            <person name="Kim S."/>
        </authorList>
    </citation>
    <scope>NUCLEOTIDE SEQUENCE</scope>
    <source>
        <strain evidence="1">KCTC 32422</strain>
    </source>
</reference>
<dbReference type="AlphaFoldDB" id="A0A918RNR8"/>
<accession>A0A918RNR8</accession>
<gene>
    <name evidence="1" type="ORF">GCM10011617_29830</name>
</gene>
<dbReference type="RefSeq" id="WP_268248121.1">
    <property type="nucleotide sequence ID" value="NZ_BMZD01000011.1"/>
</dbReference>
<protein>
    <submittedName>
        <fullName evidence="1">Uncharacterized protein</fullName>
    </submittedName>
</protein>
<comment type="caution">
    <text evidence="1">The sequence shown here is derived from an EMBL/GenBank/DDBJ whole genome shotgun (WGS) entry which is preliminary data.</text>
</comment>
<evidence type="ECO:0000313" key="1">
    <source>
        <dbReference type="EMBL" id="GHA07103.1"/>
    </source>
</evidence>
<dbReference type="Proteomes" id="UP000634139">
    <property type="component" value="Unassembled WGS sequence"/>
</dbReference>
<organism evidence="1 2">
    <name type="scientific">Novosphingobium arvoryzae</name>
    <dbReference type="NCBI Taxonomy" id="1256514"/>
    <lineage>
        <taxon>Bacteria</taxon>
        <taxon>Pseudomonadati</taxon>
        <taxon>Pseudomonadota</taxon>
        <taxon>Alphaproteobacteria</taxon>
        <taxon>Sphingomonadales</taxon>
        <taxon>Sphingomonadaceae</taxon>
        <taxon>Novosphingobium</taxon>
    </lineage>
</organism>